<evidence type="ECO:0000313" key="2">
    <source>
        <dbReference type="Proteomes" id="UP000095751"/>
    </source>
</evidence>
<dbReference type="InParanoid" id="A0A1E7FLM6"/>
<proteinExistence type="predicted"/>
<protein>
    <recommendedName>
        <fullName evidence="3">Sulfotransferase domain-containing protein</fullName>
    </recommendedName>
</protein>
<sequence>MSVKERKILDEAHYEDARKQYFKNDLNHHQRYSTTYQYHRPTGPSGQFVLQPLNEFLPHIAWLMSFPNSGTSYTMTMVARSSNKSHATNYGDEVTPADEPNSLSIYPRRPEGPFWPGMSGKLHTPRDLPDKYVITKTHCGSRCVDCGPDEYIETPLQFLKRCALGHARLTPAKQRRKYDVEYPPERVYKAIHLYRNPFHNIIARYHLEHRHKGYKNNTKWLKEHSNDSNGLHQWCKDLGKTYQKQDIQFYGSKDKIPKAPCHGEFYKWIQWHNLVYEGVDIIIDSHHDVPLHTVFYEDYTTKVNETALDILNFLELKQVSPFREFTARSDYDGYFTSKEIKHITSLIQSIAINRTWSDIQHYFVDPK</sequence>
<dbReference type="InterPro" id="IPR027417">
    <property type="entry name" value="P-loop_NTPase"/>
</dbReference>
<dbReference type="Gene3D" id="3.40.50.300">
    <property type="entry name" value="P-loop containing nucleotide triphosphate hydrolases"/>
    <property type="match status" value="1"/>
</dbReference>
<name>A0A1E7FLM6_9STRA</name>
<dbReference type="Proteomes" id="UP000095751">
    <property type="component" value="Unassembled WGS sequence"/>
</dbReference>
<dbReference type="KEGG" id="fcy:FRACYDRAFT_207352"/>
<accession>A0A1E7FLM6</accession>
<dbReference type="OrthoDB" id="46091at2759"/>
<dbReference type="SUPFAM" id="SSF52540">
    <property type="entry name" value="P-loop containing nucleoside triphosphate hydrolases"/>
    <property type="match status" value="1"/>
</dbReference>
<evidence type="ECO:0008006" key="3">
    <source>
        <dbReference type="Google" id="ProtNLM"/>
    </source>
</evidence>
<gene>
    <name evidence="1" type="ORF">FRACYDRAFT_207352</name>
</gene>
<dbReference type="EMBL" id="KV784356">
    <property type="protein sequence ID" value="OEU19024.1"/>
    <property type="molecule type" value="Genomic_DNA"/>
</dbReference>
<dbReference type="AlphaFoldDB" id="A0A1E7FLM6"/>
<organism evidence="1 2">
    <name type="scientific">Fragilariopsis cylindrus CCMP1102</name>
    <dbReference type="NCBI Taxonomy" id="635003"/>
    <lineage>
        <taxon>Eukaryota</taxon>
        <taxon>Sar</taxon>
        <taxon>Stramenopiles</taxon>
        <taxon>Ochrophyta</taxon>
        <taxon>Bacillariophyta</taxon>
        <taxon>Bacillariophyceae</taxon>
        <taxon>Bacillariophycidae</taxon>
        <taxon>Bacillariales</taxon>
        <taxon>Bacillariaceae</taxon>
        <taxon>Fragilariopsis</taxon>
    </lineage>
</organism>
<reference evidence="1 2" key="1">
    <citation type="submission" date="2016-09" db="EMBL/GenBank/DDBJ databases">
        <title>Extensive genetic diversity and differential bi-allelic expression allows diatom success in the polar Southern Ocean.</title>
        <authorList>
            <consortium name="DOE Joint Genome Institute"/>
            <person name="Mock T."/>
            <person name="Otillar R.P."/>
            <person name="Strauss J."/>
            <person name="Dupont C."/>
            <person name="Frickenhaus S."/>
            <person name="Maumus F."/>
            <person name="Mcmullan M."/>
            <person name="Sanges R."/>
            <person name="Schmutz J."/>
            <person name="Toseland A."/>
            <person name="Valas R."/>
            <person name="Veluchamy A."/>
            <person name="Ward B.J."/>
            <person name="Allen A."/>
            <person name="Barry K."/>
            <person name="Falciatore A."/>
            <person name="Ferrante M."/>
            <person name="Fortunato A.E."/>
            <person name="Gloeckner G."/>
            <person name="Gruber A."/>
            <person name="Hipkin R."/>
            <person name="Janech M."/>
            <person name="Kroth P."/>
            <person name="Leese F."/>
            <person name="Lindquist E."/>
            <person name="Lyon B.R."/>
            <person name="Martin J."/>
            <person name="Mayer C."/>
            <person name="Parker M."/>
            <person name="Quesneville H."/>
            <person name="Raymond J."/>
            <person name="Uhlig C."/>
            <person name="Valentin K.U."/>
            <person name="Worden A.Z."/>
            <person name="Armbrust E.V."/>
            <person name="Bowler C."/>
            <person name="Green B."/>
            <person name="Moulton V."/>
            <person name="Van Oosterhout C."/>
            <person name="Grigoriev I."/>
        </authorList>
    </citation>
    <scope>NUCLEOTIDE SEQUENCE [LARGE SCALE GENOMIC DNA]</scope>
    <source>
        <strain evidence="1 2">CCMP1102</strain>
    </source>
</reference>
<keyword evidence="2" id="KW-1185">Reference proteome</keyword>
<evidence type="ECO:0000313" key="1">
    <source>
        <dbReference type="EMBL" id="OEU19024.1"/>
    </source>
</evidence>